<organism evidence="7 8">
    <name type="scientific">Sporosarcina thermotolerans</name>
    <dbReference type="NCBI Taxonomy" id="633404"/>
    <lineage>
        <taxon>Bacteria</taxon>
        <taxon>Bacillati</taxon>
        <taxon>Bacillota</taxon>
        <taxon>Bacilli</taxon>
        <taxon>Bacillales</taxon>
        <taxon>Caryophanaceae</taxon>
        <taxon>Sporosarcina</taxon>
    </lineage>
</organism>
<proteinExistence type="predicted"/>
<keyword evidence="3 6" id="KW-0812">Transmembrane</keyword>
<evidence type="ECO:0000256" key="3">
    <source>
        <dbReference type="ARBA" id="ARBA00022692"/>
    </source>
</evidence>
<dbReference type="PANTHER" id="PTHR30509:SF27">
    <property type="entry name" value="UPF0421 PROTEIN YGAE"/>
    <property type="match status" value="1"/>
</dbReference>
<evidence type="ECO:0000313" key="7">
    <source>
        <dbReference type="EMBL" id="MDW0117803.1"/>
    </source>
</evidence>
<evidence type="ECO:0000256" key="4">
    <source>
        <dbReference type="ARBA" id="ARBA00022989"/>
    </source>
</evidence>
<evidence type="ECO:0000256" key="2">
    <source>
        <dbReference type="ARBA" id="ARBA00022475"/>
    </source>
</evidence>
<keyword evidence="4 6" id="KW-1133">Transmembrane helix</keyword>
<sequence>MKLGARIFKTGIAIVFALFIADVLSLPNPVFAGIAAIFAIQPTIYRSYLTIVEQIQGNLIGAITAVIFVLVFGHQIVTVGFAAVIIILVMLKLGLEKSVSLALVTMIAIMEIKGDAFLSFATLRFVTIVIGVLSAFIVNLLFMPPKYETKLFQAIHQAQDEIIRWIRLAGRQASEHVATKKSLDKLKERLTNVNQLYTLFKEERSYFKRNTMVKARKLVIYRQMIAASESSHEVLFRLHKFENELLNLPEHFRMMIQERLDSLLTYHEQIHLKFVGKLKSGKLTESLNEDYIQRQEVMDIFAKEIALTKEEEEFSAYHLLHVLSALLNYDEQLEHLDRLIVSNQRRHGHELSNELREEIF</sequence>
<dbReference type="Pfam" id="PF06081">
    <property type="entry name" value="ArAE_1"/>
    <property type="match status" value="1"/>
</dbReference>
<keyword evidence="8" id="KW-1185">Reference proteome</keyword>
<dbReference type="InterPro" id="IPR010343">
    <property type="entry name" value="ArAE_1"/>
</dbReference>
<dbReference type="AlphaFoldDB" id="A0AAW9AB22"/>
<feature type="transmembrane region" description="Helical" evidence="6">
    <location>
        <begin position="12"/>
        <end position="40"/>
    </location>
</feature>
<feature type="transmembrane region" description="Helical" evidence="6">
    <location>
        <begin position="123"/>
        <end position="142"/>
    </location>
</feature>
<keyword evidence="2" id="KW-1003">Cell membrane</keyword>
<evidence type="ECO:0000256" key="1">
    <source>
        <dbReference type="ARBA" id="ARBA00004651"/>
    </source>
</evidence>
<evidence type="ECO:0000256" key="6">
    <source>
        <dbReference type="SAM" id="Phobius"/>
    </source>
</evidence>
<evidence type="ECO:0000256" key="5">
    <source>
        <dbReference type="ARBA" id="ARBA00023136"/>
    </source>
</evidence>
<protein>
    <submittedName>
        <fullName evidence="7">Aromatic acid exporter family protein</fullName>
    </submittedName>
</protein>
<dbReference type="EMBL" id="JAUBDJ010000008">
    <property type="protein sequence ID" value="MDW0117803.1"/>
    <property type="molecule type" value="Genomic_DNA"/>
</dbReference>
<dbReference type="RefSeq" id="WP_283734085.1">
    <property type="nucleotide sequence ID" value="NZ_CP125968.1"/>
</dbReference>
<dbReference type="GO" id="GO:0005886">
    <property type="term" value="C:plasma membrane"/>
    <property type="evidence" value="ECO:0007669"/>
    <property type="project" value="UniProtKB-SubCell"/>
</dbReference>
<comment type="subcellular location">
    <subcellularLocation>
        <location evidence="1">Cell membrane</location>
        <topology evidence="1">Multi-pass membrane protein</topology>
    </subcellularLocation>
</comment>
<keyword evidence="5 6" id="KW-0472">Membrane</keyword>
<reference evidence="7 8" key="1">
    <citation type="submission" date="2023-06" db="EMBL/GenBank/DDBJ databases">
        <title>Sporosarcina sp. nov., isolated from Korean traditional fermented seafood 'Jeotgal'.</title>
        <authorList>
            <person name="Yang A.I."/>
            <person name="Shin N.-R."/>
        </authorList>
    </citation>
    <scope>NUCLEOTIDE SEQUENCE [LARGE SCALE GENOMIC DNA]</scope>
    <source>
        <strain evidence="7 8">KCTC43456</strain>
    </source>
</reference>
<dbReference type="PANTHER" id="PTHR30509">
    <property type="entry name" value="P-HYDROXYBENZOIC ACID EFFLUX PUMP SUBUNIT-RELATED"/>
    <property type="match status" value="1"/>
</dbReference>
<name>A0AAW9AB22_9BACL</name>
<comment type="caution">
    <text evidence="7">The sequence shown here is derived from an EMBL/GenBank/DDBJ whole genome shotgun (WGS) entry which is preliminary data.</text>
</comment>
<evidence type="ECO:0000313" key="8">
    <source>
        <dbReference type="Proteomes" id="UP001271648"/>
    </source>
</evidence>
<gene>
    <name evidence="7" type="ORF">QTL97_12725</name>
</gene>
<dbReference type="Proteomes" id="UP001271648">
    <property type="component" value="Unassembled WGS sequence"/>
</dbReference>
<feature type="transmembrane region" description="Helical" evidence="6">
    <location>
        <begin position="60"/>
        <end position="91"/>
    </location>
</feature>
<accession>A0AAW9AB22</accession>